<evidence type="ECO:0000259" key="2">
    <source>
        <dbReference type="Pfam" id="PF03184"/>
    </source>
</evidence>
<feature type="compositionally biased region" description="Basic and acidic residues" evidence="1">
    <location>
        <begin position="251"/>
        <end position="265"/>
    </location>
</feature>
<dbReference type="AlphaFoldDB" id="A0AA88HMX5"/>
<dbReference type="GO" id="GO:0003677">
    <property type="term" value="F:DNA binding"/>
    <property type="evidence" value="ECO:0007669"/>
    <property type="project" value="TreeGrafter"/>
</dbReference>
<feature type="region of interest" description="Disordered" evidence="1">
    <location>
        <begin position="181"/>
        <end position="290"/>
    </location>
</feature>
<comment type="caution">
    <text evidence="3">The sequence shown here is derived from an EMBL/GenBank/DDBJ whole genome shotgun (WGS) entry which is preliminary data.</text>
</comment>
<evidence type="ECO:0000313" key="4">
    <source>
        <dbReference type="Proteomes" id="UP001187531"/>
    </source>
</evidence>
<keyword evidence="4" id="KW-1185">Reference proteome</keyword>
<gene>
    <name evidence="3" type="ORF">QYM36_013598</name>
</gene>
<evidence type="ECO:0000256" key="1">
    <source>
        <dbReference type="SAM" id="MobiDB-lite"/>
    </source>
</evidence>
<feature type="compositionally biased region" description="Polar residues" evidence="1">
    <location>
        <begin position="198"/>
        <end position="214"/>
    </location>
</feature>
<dbReference type="PANTHER" id="PTHR19303:SF74">
    <property type="entry name" value="POGO TRANSPOSABLE ELEMENT WITH KRAB DOMAIN"/>
    <property type="match status" value="1"/>
</dbReference>
<feature type="compositionally biased region" description="Acidic residues" evidence="1">
    <location>
        <begin position="279"/>
        <end position="290"/>
    </location>
</feature>
<organism evidence="3 4">
    <name type="scientific">Artemia franciscana</name>
    <name type="common">Brine shrimp</name>
    <name type="synonym">Artemia sanfranciscana</name>
    <dbReference type="NCBI Taxonomy" id="6661"/>
    <lineage>
        <taxon>Eukaryota</taxon>
        <taxon>Metazoa</taxon>
        <taxon>Ecdysozoa</taxon>
        <taxon>Arthropoda</taxon>
        <taxon>Crustacea</taxon>
        <taxon>Branchiopoda</taxon>
        <taxon>Anostraca</taxon>
        <taxon>Artemiidae</taxon>
        <taxon>Artemia</taxon>
    </lineage>
</organism>
<dbReference type="InterPro" id="IPR004875">
    <property type="entry name" value="DDE_SF_endonuclease_dom"/>
</dbReference>
<feature type="domain" description="DDE-1" evidence="2">
    <location>
        <begin position="7"/>
        <end position="127"/>
    </location>
</feature>
<dbReference type="Pfam" id="PF03184">
    <property type="entry name" value="DDE_1"/>
    <property type="match status" value="1"/>
</dbReference>
<dbReference type="PANTHER" id="PTHR19303">
    <property type="entry name" value="TRANSPOSON"/>
    <property type="match status" value="1"/>
</dbReference>
<evidence type="ECO:0000313" key="3">
    <source>
        <dbReference type="EMBL" id="KAK2709974.1"/>
    </source>
</evidence>
<dbReference type="InterPro" id="IPR050863">
    <property type="entry name" value="CenT-Element_Derived"/>
</dbReference>
<dbReference type="Proteomes" id="UP001187531">
    <property type="component" value="Unassembled WGS sequence"/>
</dbReference>
<accession>A0AA88HMX5</accession>
<sequence length="375" mass="42019">MAGNTFPPYLIFPRKKFQPHMLTGAPANSAGGASPSRWVNQELFLEYLKHFKTYSHASPESPKLLIMDNHESHICSSVVQFAKESGITLLTISPHCSHRLQPLDICVYFPFKCQYNKAMDNWMLSNPGKTVTIYEIASLVGQSLPVSFTPNNIMRGFEKTGIWPYNPDIFTENDFLTCAVTDRPAPDTLDPVEPGNNLAETPSTSGPEQSSTPVSVPVTPEQVRPYPKAKPRLLSGRGRKKGCTKILTDTPVKRQIEEQEAERKDKKARGGRARGKSESEDESEKEEEIFDSVSTGDFVKVVYEGEYFPGSVQEKNENSVRVSVMCMAGLRKWKWPDREDSIFYPREDILKKLSPPTPAPGTASRAASYFVFADW</sequence>
<reference evidence="3" key="1">
    <citation type="submission" date="2023-07" db="EMBL/GenBank/DDBJ databases">
        <title>Chromosome-level genome assembly of Artemia franciscana.</title>
        <authorList>
            <person name="Jo E."/>
        </authorList>
    </citation>
    <scope>NUCLEOTIDE SEQUENCE</scope>
    <source>
        <tissue evidence="3">Whole body</tissue>
    </source>
</reference>
<proteinExistence type="predicted"/>
<protein>
    <recommendedName>
        <fullName evidence="2">DDE-1 domain-containing protein</fullName>
    </recommendedName>
</protein>
<feature type="compositionally biased region" description="Basic residues" evidence="1">
    <location>
        <begin position="227"/>
        <end position="243"/>
    </location>
</feature>
<dbReference type="EMBL" id="JAVRJZ010000017">
    <property type="protein sequence ID" value="KAK2709974.1"/>
    <property type="molecule type" value="Genomic_DNA"/>
</dbReference>
<dbReference type="GO" id="GO:0005634">
    <property type="term" value="C:nucleus"/>
    <property type="evidence" value="ECO:0007669"/>
    <property type="project" value="TreeGrafter"/>
</dbReference>
<name>A0AA88HMX5_ARTSF</name>